<feature type="compositionally biased region" description="Polar residues" evidence="1">
    <location>
        <begin position="482"/>
        <end position="491"/>
    </location>
</feature>
<keyword evidence="5" id="KW-1185">Reference proteome</keyword>
<feature type="compositionally biased region" description="Basic and acidic residues" evidence="1">
    <location>
        <begin position="10"/>
        <end position="19"/>
    </location>
</feature>
<dbReference type="AlphaFoldDB" id="A0A7J6X844"/>
<dbReference type="InterPro" id="IPR036047">
    <property type="entry name" value="F-box-like_dom_sf"/>
</dbReference>
<feature type="compositionally biased region" description="Basic residues" evidence="1">
    <location>
        <begin position="606"/>
        <end position="620"/>
    </location>
</feature>
<sequence>MKISESTKYPTDDIEKMDSNQEEEETVSKILSNAPGKEDIILKIFSFLPIKSILRFKCVSKEILSLTTNPLFISLHSAALRPITPFTGFFCTRAISEENSSWRSPPRFKDNGNFDYVPVGINSDRFLKHENTELPDPSLRFLKRDKSQDVCIYDSCNGLLLCRLEYGSSSAKIVCNPLTKEKVVLPFSQGNFDSSCHRLVAELTPMGYLSFNVVCAYQSKNPSYSKLRIFSSETGRWENIKDKLPVFSHHFMNIPKVYSNRTLVWDLFDRYILVLYFDKSKRKNGRLCELIETPGASLSRSLWDHNGKVLCYFHGCNKYDFHVQQLCFNESNQLKWKVEDSEEFKSLEEDICMGYWEYMGKERSLRTLPKSVPFKIMGYNHTSKTLIVCIPNAIFFFDMKKRRLQYFWGTLTSKFELFNYIDTYVHCFAPIQVSCLPKPNGSVIDTLKEDSISARNKAKSIKKANVLEALDPAEPEAIISNKPISDLNNVDDNPDSTRHNREFKETSNRYAALINAEEVESEVDDSDAVECVSETLSSEQLAEEEEEELSISTFISPQKVHKAECNAVDGGTNLVSHDCSELQTLANQSKKVEEAKATPSSTIPKNKGKGKGGKNRRRRNKEVDDKEYELIFKGDGNMPDEARLLKAY</sequence>
<protein>
    <recommendedName>
        <fullName evidence="6">F-box domain-containing protein</fullName>
    </recommendedName>
</protein>
<feature type="region of interest" description="Disordered" evidence="1">
    <location>
        <begin position="481"/>
        <end position="500"/>
    </location>
</feature>
<evidence type="ECO:0000313" key="5">
    <source>
        <dbReference type="Proteomes" id="UP000554482"/>
    </source>
</evidence>
<dbReference type="InterPro" id="IPR056592">
    <property type="entry name" value="Beta-prop_At3g26010-like"/>
</dbReference>
<accession>A0A7J6X844</accession>
<evidence type="ECO:0000256" key="1">
    <source>
        <dbReference type="SAM" id="MobiDB-lite"/>
    </source>
</evidence>
<evidence type="ECO:0000259" key="2">
    <source>
        <dbReference type="Pfam" id="PF00646"/>
    </source>
</evidence>
<organism evidence="4 5">
    <name type="scientific">Thalictrum thalictroides</name>
    <name type="common">Rue-anemone</name>
    <name type="synonym">Anemone thalictroides</name>
    <dbReference type="NCBI Taxonomy" id="46969"/>
    <lineage>
        <taxon>Eukaryota</taxon>
        <taxon>Viridiplantae</taxon>
        <taxon>Streptophyta</taxon>
        <taxon>Embryophyta</taxon>
        <taxon>Tracheophyta</taxon>
        <taxon>Spermatophyta</taxon>
        <taxon>Magnoliopsida</taxon>
        <taxon>Ranunculales</taxon>
        <taxon>Ranunculaceae</taxon>
        <taxon>Thalictroideae</taxon>
        <taxon>Thalictrum</taxon>
    </lineage>
</organism>
<feature type="region of interest" description="Disordered" evidence="1">
    <location>
        <begin position="1"/>
        <end position="25"/>
    </location>
</feature>
<dbReference type="OrthoDB" id="1702529at2759"/>
<proteinExistence type="predicted"/>
<dbReference type="Pfam" id="PF24750">
    <property type="entry name" value="b-prop_At3g26010-like"/>
    <property type="match status" value="1"/>
</dbReference>
<name>A0A7J6X844_THATH</name>
<evidence type="ECO:0000313" key="4">
    <source>
        <dbReference type="EMBL" id="KAF5205799.1"/>
    </source>
</evidence>
<dbReference type="PANTHER" id="PTHR31672">
    <property type="entry name" value="BNACNNG10540D PROTEIN"/>
    <property type="match status" value="1"/>
</dbReference>
<dbReference type="EMBL" id="JABWDY010003638">
    <property type="protein sequence ID" value="KAF5205799.1"/>
    <property type="molecule type" value="Genomic_DNA"/>
</dbReference>
<dbReference type="Proteomes" id="UP000554482">
    <property type="component" value="Unassembled WGS sequence"/>
</dbReference>
<gene>
    <name evidence="4" type="ORF">FRX31_004617</name>
</gene>
<feature type="region of interest" description="Disordered" evidence="1">
    <location>
        <begin position="589"/>
        <end position="625"/>
    </location>
</feature>
<feature type="domain" description="F-box" evidence="2">
    <location>
        <begin position="38"/>
        <end position="72"/>
    </location>
</feature>
<feature type="domain" description="F-box protein At3g26010-like beta-propeller" evidence="3">
    <location>
        <begin position="140"/>
        <end position="339"/>
    </location>
</feature>
<dbReference type="SUPFAM" id="SSF81383">
    <property type="entry name" value="F-box domain"/>
    <property type="match status" value="1"/>
</dbReference>
<reference evidence="4 5" key="1">
    <citation type="submission" date="2020-06" db="EMBL/GenBank/DDBJ databases">
        <title>Transcriptomic and genomic resources for Thalictrum thalictroides and T. hernandezii: Facilitating candidate gene discovery in an emerging model plant lineage.</title>
        <authorList>
            <person name="Arias T."/>
            <person name="Riano-Pachon D.M."/>
            <person name="Di Stilio V.S."/>
        </authorList>
    </citation>
    <scope>NUCLEOTIDE SEQUENCE [LARGE SCALE GENOMIC DNA]</scope>
    <source>
        <strain evidence="5">cv. WT478/WT964</strain>
        <tissue evidence="4">Leaves</tissue>
    </source>
</reference>
<dbReference type="InterPro" id="IPR001810">
    <property type="entry name" value="F-box_dom"/>
</dbReference>
<dbReference type="Gene3D" id="1.20.1280.50">
    <property type="match status" value="1"/>
</dbReference>
<dbReference type="PANTHER" id="PTHR31672:SF13">
    <property type="entry name" value="F-BOX PROTEIN CPR30-LIKE"/>
    <property type="match status" value="1"/>
</dbReference>
<evidence type="ECO:0008006" key="6">
    <source>
        <dbReference type="Google" id="ProtNLM"/>
    </source>
</evidence>
<dbReference type="Pfam" id="PF00646">
    <property type="entry name" value="F-box"/>
    <property type="match status" value="1"/>
</dbReference>
<evidence type="ECO:0000259" key="3">
    <source>
        <dbReference type="Pfam" id="PF24750"/>
    </source>
</evidence>
<comment type="caution">
    <text evidence="4">The sequence shown here is derived from an EMBL/GenBank/DDBJ whole genome shotgun (WGS) entry which is preliminary data.</text>
</comment>
<dbReference type="InterPro" id="IPR050796">
    <property type="entry name" value="SCF_F-box_component"/>
</dbReference>